<protein>
    <recommendedName>
        <fullName evidence="3">GHMP kinase N-terminal domain-containing protein</fullName>
    </recommendedName>
</protein>
<evidence type="ECO:0000256" key="2">
    <source>
        <dbReference type="ARBA" id="ARBA00022777"/>
    </source>
</evidence>
<dbReference type="PANTHER" id="PTHR20861">
    <property type="entry name" value="HOMOSERINE/4-DIPHOSPHOCYTIDYL-2-C-METHYL-D-ERYTHRITOL KINASE"/>
    <property type="match status" value="1"/>
</dbReference>
<feature type="domain" description="GHMP kinase N-terminal" evidence="3">
    <location>
        <begin position="60"/>
        <end position="127"/>
    </location>
</feature>
<evidence type="ECO:0000313" key="4">
    <source>
        <dbReference type="EMBL" id="HEN14457.1"/>
    </source>
</evidence>
<dbReference type="InterPro" id="IPR004422">
    <property type="entry name" value="RFAP_synthase"/>
</dbReference>
<evidence type="ECO:0000256" key="1">
    <source>
        <dbReference type="ARBA" id="ARBA00022679"/>
    </source>
</evidence>
<organism evidence="4">
    <name type="scientific">Schlesneria paludicola</name>
    <dbReference type="NCBI Taxonomy" id="360056"/>
    <lineage>
        <taxon>Bacteria</taxon>
        <taxon>Pseudomonadati</taxon>
        <taxon>Planctomycetota</taxon>
        <taxon>Planctomycetia</taxon>
        <taxon>Planctomycetales</taxon>
        <taxon>Planctomycetaceae</taxon>
        <taxon>Schlesneria</taxon>
    </lineage>
</organism>
<dbReference type="AlphaFoldDB" id="A0A7C2PFS9"/>
<evidence type="ECO:0000259" key="3">
    <source>
        <dbReference type="Pfam" id="PF00288"/>
    </source>
</evidence>
<reference evidence="4" key="1">
    <citation type="journal article" date="2020" name="mSystems">
        <title>Genome- and Community-Level Interaction Insights into Carbon Utilization and Element Cycling Functions of Hydrothermarchaeota in Hydrothermal Sediment.</title>
        <authorList>
            <person name="Zhou Z."/>
            <person name="Liu Y."/>
            <person name="Xu W."/>
            <person name="Pan J."/>
            <person name="Luo Z.H."/>
            <person name="Li M."/>
        </authorList>
    </citation>
    <scope>NUCLEOTIDE SEQUENCE [LARGE SCALE GENOMIC DNA]</scope>
    <source>
        <strain evidence="4">SpSt-339</strain>
    </source>
</reference>
<sequence>MSHVVRIRTGARLHFGLWGINAPKGRRFGGVGMMVAEPGVVLAARPAECDQINADSPDVVARVAHLLRRLRSQRPDIPPVSLQISAAIPSHLGLGSGTQLGLATATAVLKLTGDESFDAAAWAHPLGRGERSSIGVHGFEGGGFLVEAGQLPGDCIGELIGRANLCDDWRIVLIAPPQITGLSGAAERSAFQQLPPMSDAVTTALQRIAIDTWLPAVTAADFAAASTAMWEYGQTAGGYFRAVQGGVFASPRMEQLAVRLRSDGVTGIAQTSWGPTIAVLCCDQQQAETLRNQLACDAAWQDSSVRITRPLNTGAVVE</sequence>
<dbReference type="Pfam" id="PF00288">
    <property type="entry name" value="GHMP_kinases_N"/>
    <property type="match status" value="1"/>
</dbReference>
<keyword evidence="1" id="KW-0808">Transferase</keyword>
<gene>
    <name evidence="4" type="ORF">ENQ76_03170</name>
</gene>
<name>A0A7C2PFS9_9PLAN</name>
<dbReference type="InterPro" id="IPR020568">
    <property type="entry name" value="Ribosomal_Su5_D2-typ_SF"/>
</dbReference>
<keyword evidence="2" id="KW-0418">Kinase</keyword>
<dbReference type="InterPro" id="IPR014721">
    <property type="entry name" value="Ribsml_uS5_D2-typ_fold_subgr"/>
</dbReference>
<dbReference type="GO" id="GO:0005524">
    <property type="term" value="F:ATP binding"/>
    <property type="evidence" value="ECO:0007669"/>
    <property type="project" value="InterPro"/>
</dbReference>
<dbReference type="GO" id="GO:0016301">
    <property type="term" value="F:kinase activity"/>
    <property type="evidence" value="ECO:0007669"/>
    <property type="project" value="UniProtKB-KW"/>
</dbReference>
<comment type="caution">
    <text evidence="4">The sequence shown here is derived from an EMBL/GenBank/DDBJ whole genome shotgun (WGS) entry which is preliminary data.</text>
</comment>
<proteinExistence type="predicted"/>
<dbReference type="PANTHER" id="PTHR20861:SF6">
    <property type="entry name" value="BETA-RIBOFURANOSYLPHENOL 5'-PHOSPHATE SYNTHASE"/>
    <property type="match status" value="1"/>
</dbReference>
<dbReference type="InterPro" id="IPR006204">
    <property type="entry name" value="GHMP_kinase_N_dom"/>
</dbReference>
<dbReference type="EMBL" id="DSOK01000099">
    <property type="protein sequence ID" value="HEN14457.1"/>
    <property type="molecule type" value="Genomic_DNA"/>
</dbReference>
<dbReference type="Gene3D" id="3.30.230.10">
    <property type="match status" value="1"/>
</dbReference>
<dbReference type="PIRSF" id="PIRSF004884">
    <property type="entry name" value="Sugar_kin_arch"/>
    <property type="match status" value="1"/>
</dbReference>
<dbReference type="SUPFAM" id="SSF54211">
    <property type="entry name" value="Ribosomal protein S5 domain 2-like"/>
    <property type="match status" value="1"/>
</dbReference>
<accession>A0A7C2PFS9</accession>